<feature type="binding site" evidence="6">
    <location>
        <position position="115"/>
    </location>
    <ligand>
        <name>ATP</name>
        <dbReference type="ChEBI" id="CHEBI:30616"/>
    </ligand>
</feature>
<dbReference type="PANTHER" id="PTHR46161">
    <property type="entry name" value="NUCLEOSIDE DIPHOSPHATE KINASE"/>
    <property type="match status" value="1"/>
</dbReference>
<dbReference type="EnsemblMetazoa" id="AALB010856-RA">
    <property type="protein sequence ID" value="AALB010856-PA"/>
    <property type="gene ID" value="AALB010856"/>
</dbReference>
<evidence type="ECO:0000256" key="1">
    <source>
        <dbReference type="ARBA" id="ARBA00008142"/>
    </source>
</evidence>
<evidence type="ECO:0000256" key="7">
    <source>
        <dbReference type="RuleBase" id="RU004011"/>
    </source>
</evidence>
<comment type="similarity">
    <text evidence="1 6 7">Belongs to the NDK family.</text>
</comment>
<dbReference type="SMART" id="SM00562">
    <property type="entry name" value="NDK"/>
    <property type="match status" value="1"/>
</dbReference>
<dbReference type="VEuPathDB" id="VectorBase:AALB010856"/>
<dbReference type="InterPro" id="IPR036850">
    <property type="entry name" value="NDK-like_dom_sf"/>
</dbReference>
<dbReference type="InterPro" id="IPR034907">
    <property type="entry name" value="NDK-like_dom"/>
</dbReference>
<feature type="active site" description="Pros-phosphohistidine intermediate" evidence="6">
    <location>
        <position position="118"/>
    </location>
</feature>
<dbReference type="GO" id="GO:0004550">
    <property type="term" value="F:nucleoside diphosphate kinase activity"/>
    <property type="evidence" value="ECO:0007669"/>
    <property type="project" value="InterPro"/>
</dbReference>
<reference evidence="9" key="2">
    <citation type="submission" date="2022-08" db="UniProtKB">
        <authorList>
            <consortium name="EnsemblMetazoa"/>
        </authorList>
    </citation>
    <scope>IDENTIFICATION</scope>
    <source>
        <strain evidence="9">STECLA/ALBI9_A</strain>
    </source>
</reference>
<dbReference type="AlphaFoldDB" id="A0A182FWC0"/>
<accession>A0A182FWC0</accession>
<evidence type="ECO:0000256" key="5">
    <source>
        <dbReference type="ARBA" id="ARBA00022840"/>
    </source>
</evidence>
<keyword evidence="5" id="KW-0067">ATP-binding</keyword>
<name>A0A182FWC0_ANOAL</name>
<evidence type="ECO:0000259" key="8">
    <source>
        <dbReference type="SMART" id="SM00562"/>
    </source>
</evidence>
<feature type="binding site" evidence="6">
    <location>
        <position position="85"/>
    </location>
    <ligand>
        <name>ATP</name>
        <dbReference type="ChEBI" id="CHEBI:30616"/>
    </ligand>
</feature>
<dbReference type="GO" id="GO:0006228">
    <property type="term" value="P:UTP biosynthetic process"/>
    <property type="evidence" value="ECO:0007669"/>
    <property type="project" value="InterPro"/>
</dbReference>
<dbReference type="GO" id="GO:0006241">
    <property type="term" value="P:CTP biosynthetic process"/>
    <property type="evidence" value="ECO:0007669"/>
    <property type="project" value="InterPro"/>
</dbReference>
<keyword evidence="10" id="KW-1185">Reference proteome</keyword>
<proteinExistence type="inferred from homology"/>
<dbReference type="GO" id="GO:0005524">
    <property type="term" value="F:ATP binding"/>
    <property type="evidence" value="ECO:0007669"/>
    <property type="project" value="UniProtKB-KW"/>
</dbReference>
<feature type="binding site" evidence="6">
    <location>
        <position position="105"/>
    </location>
    <ligand>
        <name>ATP</name>
        <dbReference type="ChEBI" id="CHEBI:30616"/>
    </ligand>
</feature>
<dbReference type="PRINTS" id="PR01243">
    <property type="entry name" value="NUCDPKINASE"/>
</dbReference>
<dbReference type="SUPFAM" id="SSF54919">
    <property type="entry name" value="Nucleoside diphosphate kinase, NDK"/>
    <property type="match status" value="1"/>
</dbReference>
<feature type="binding site" evidence="6">
    <location>
        <position position="57"/>
    </location>
    <ligand>
        <name>ATP</name>
        <dbReference type="ChEBI" id="CHEBI:30616"/>
    </ligand>
</feature>
<dbReference type="GO" id="GO:0006183">
    <property type="term" value="P:GTP biosynthetic process"/>
    <property type="evidence" value="ECO:0007669"/>
    <property type="project" value="InterPro"/>
</dbReference>
<dbReference type="Gene3D" id="3.30.70.141">
    <property type="entry name" value="Nucleoside diphosphate kinase-like domain"/>
    <property type="match status" value="1"/>
</dbReference>
<dbReference type="STRING" id="7167.A0A182FWC0"/>
<evidence type="ECO:0000256" key="6">
    <source>
        <dbReference type="PROSITE-ProRule" id="PRU00706"/>
    </source>
</evidence>
<evidence type="ECO:0000313" key="9">
    <source>
        <dbReference type="EnsemblMetazoa" id="AALB010856-PA"/>
    </source>
</evidence>
<keyword evidence="4" id="KW-0418">Kinase</keyword>
<keyword evidence="2" id="KW-0808">Transferase</keyword>
<evidence type="ECO:0000256" key="3">
    <source>
        <dbReference type="ARBA" id="ARBA00022741"/>
    </source>
</evidence>
<protein>
    <recommendedName>
        <fullName evidence="8">Nucleoside diphosphate kinase-like domain-containing protein</fullName>
    </recommendedName>
</protein>
<feature type="binding site" evidence="6">
    <location>
        <position position="91"/>
    </location>
    <ligand>
        <name>ATP</name>
        <dbReference type="ChEBI" id="CHEBI:30616"/>
    </ligand>
</feature>
<reference evidence="9 10" key="1">
    <citation type="journal article" date="2017" name="G3 (Bethesda)">
        <title>The Physical Genome Mapping of Anopheles albimanus Corrected Scaffold Misassemblies and Identified Interarm Rearrangements in Genus Anopheles.</title>
        <authorList>
            <person name="Artemov G.N."/>
            <person name="Peery A.N."/>
            <person name="Jiang X."/>
            <person name="Tu Z."/>
            <person name="Stegniy V.N."/>
            <person name="Sharakhova M.V."/>
            <person name="Sharakhov I.V."/>
        </authorList>
    </citation>
    <scope>NUCLEOTIDE SEQUENCE [LARGE SCALE GENOMIC DNA]</scope>
    <source>
        <strain evidence="9 10">ALBI9_A</strain>
    </source>
</reference>
<dbReference type="PROSITE" id="PS51374">
    <property type="entry name" value="NDPK_LIKE"/>
    <property type="match status" value="1"/>
</dbReference>
<evidence type="ECO:0000256" key="4">
    <source>
        <dbReference type="ARBA" id="ARBA00022777"/>
    </source>
</evidence>
<sequence length="157" mass="18000">MLTLAILKPHCLKNPFAYETVHRLLAANGLKVVEKKRVQLSRAEAEQFYDEHRNKFFFRRLVSLMSSGPSEVMLVSGNDSIRHWRELMGPTKVLKTVYTHPDCIRSRFGITDTRNAVHGSGKLEPELYPFAFTKSITKYFILDSEASVAAEKKFFFG</sequence>
<dbReference type="Proteomes" id="UP000069272">
    <property type="component" value="Chromosome 3R"/>
</dbReference>
<feature type="domain" description="Nucleoside diphosphate kinase-like" evidence="8">
    <location>
        <begin position="2"/>
        <end position="129"/>
    </location>
</feature>
<evidence type="ECO:0000313" key="10">
    <source>
        <dbReference type="Proteomes" id="UP000069272"/>
    </source>
</evidence>
<feature type="binding site" evidence="6">
    <location>
        <position position="8"/>
    </location>
    <ligand>
        <name>ATP</name>
        <dbReference type="ChEBI" id="CHEBI:30616"/>
    </ligand>
</feature>
<keyword evidence="3" id="KW-0547">Nucleotide-binding</keyword>
<dbReference type="InterPro" id="IPR001564">
    <property type="entry name" value="Nucleoside_diP_kinase"/>
</dbReference>
<dbReference type="VEuPathDB" id="VectorBase:AALB20_028440"/>
<organism evidence="9 10">
    <name type="scientific">Anopheles albimanus</name>
    <name type="common">New world malaria mosquito</name>
    <dbReference type="NCBI Taxonomy" id="7167"/>
    <lineage>
        <taxon>Eukaryota</taxon>
        <taxon>Metazoa</taxon>
        <taxon>Ecdysozoa</taxon>
        <taxon>Arthropoda</taxon>
        <taxon>Hexapoda</taxon>
        <taxon>Insecta</taxon>
        <taxon>Pterygota</taxon>
        <taxon>Neoptera</taxon>
        <taxon>Endopterygota</taxon>
        <taxon>Diptera</taxon>
        <taxon>Nematocera</taxon>
        <taxon>Culicoidea</taxon>
        <taxon>Culicidae</taxon>
        <taxon>Anophelinae</taxon>
        <taxon>Anopheles</taxon>
    </lineage>
</organism>
<dbReference type="PANTHER" id="PTHR46161:SF3">
    <property type="entry name" value="NUCLEOSIDE DIPHOSPHATE KINASE DDB_G0292928-RELATED"/>
    <property type="match status" value="1"/>
</dbReference>
<dbReference type="Pfam" id="PF00334">
    <property type="entry name" value="NDK"/>
    <property type="match status" value="1"/>
</dbReference>
<evidence type="ECO:0000256" key="2">
    <source>
        <dbReference type="ARBA" id="ARBA00022679"/>
    </source>
</evidence>